<organism evidence="3 4">
    <name type="scientific">Rhynchospora pubera</name>
    <dbReference type="NCBI Taxonomy" id="906938"/>
    <lineage>
        <taxon>Eukaryota</taxon>
        <taxon>Viridiplantae</taxon>
        <taxon>Streptophyta</taxon>
        <taxon>Embryophyta</taxon>
        <taxon>Tracheophyta</taxon>
        <taxon>Spermatophyta</taxon>
        <taxon>Magnoliopsida</taxon>
        <taxon>Liliopsida</taxon>
        <taxon>Poales</taxon>
        <taxon>Cyperaceae</taxon>
        <taxon>Cyperoideae</taxon>
        <taxon>Rhynchosporeae</taxon>
        <taxon>Rhynchospora</taxon>
    </lineage>
</organism>
<gene>
    <name evidence="3" type="ORF">LUZ62_053514</name>
</gene>
<reference evidence="3" key="1">
    <citation type="submission" date="2022-08" db="EMBL/GenBank/DDBJ databases">
        <authorList>
            <person name="Marques A."/>
        </authorList>
    </citation>
    <scope>NUCLEOTIDE SEQUENCE</scope>
    <source>
        <strain evidence="3">RhyPub2mFocal</strain>
        <tissue evidence="3">Leaves</tissue>
    </source>
</reference>
<dbReference type="InterPro" id="IPR005174">
    <property type="entry name" value="KIB1-4_b-propeller"/>
</dbReference>
<dbReference type="CDD" id="cd09917">
    <property type="entry name" value="F-box_SF"/>
    <property type="match status" value="1"/>
</dbReference>
<dbReference type="Pfam" id="PF03478">
    <property type="entry name" value="Beta-prop_KIB1-4"/>
    <property type="match status" value="1"/>
</dbReference>
<keyword evidence="4" id="KW-1185">Reference proteome</keyword>
<evidence type="ECO:0000313" key="3">
    <source>
        <dbReference type="EMBL" id="KAJ4769257.1"/>
    </source>
</evidence>
<evidence type="ECO:0000313" key="4">
    <source>
        <dbReference type="Proteomes" id="UP001140206"/>
    </source>
</evidence>
<accession>A0AAV8DS24</accession>
<sequence>MSEEQNERDWSALPSELLHLIAQELLDLVDFIRLRAVCSAWRSSVPLSDPPQQFPWLLELFDRGSFSSLRRKQRFYSVCSGQILMIPLTKRKLKLQNFVHRGVYSAYLPFAGDDDSGSNLLFFNPLTKDHFSLPSTDGGLDTPWMVWTGSDPVRNRTIVVDDQNLVWTSELGRWAFYDRSVRKWVEHSGYYDHCCCYWQGMFFFTCIRKDTEVFDVQSRELLCKIPPPKTESIQDWLDRDGIARRVAQTYLVVSSGVILRVIWFRGVWEKMSVEESVFHIYRLDFERAEDKSCWDPIGDIGDQILFLGKTNGFSMTAKPSIGFKKGCIYFIDPNKNKPYMHDVLAGTVERLPSPFEECAWFLPGL</sequence>
<proteinExistence type="predicted"/>
<dbReference type="Pfam" id="PF12937">
    <property type="entry name" value="F-box-like"/>
    <property type="match status" value="1"/>
</dbReference>
<dbReference type="Gene3D" id="1.20.1280.50">
    <property type="match status" value="1"/>
</dbReference>
<dbReference type="Proteomes" id="UP001140206">
    <property type="component" value="Chromosome 3"/>
</dbReference>
<feature type="domain" description="KIB1-4 beta-propeller" evidence="1">
    <location>
        <begin position="83"/>
        <end position="336"/>
    </location>
</feature>
<name>A0AAV8DS24_9POAL</name>
<dbReference type="EMBL" id="JAMFTS010000003">
    <property type="protein sequence ID" value="KAJ4769257.1"/>
    <property type="molecule type" value="Genomic_DNA"/>
</dbReference>
<comment type="caution">
    <text evidence="3">The sequence shown here is derived from an EMBL/GenBank/DDBJ whole genome shotgun (WGS) entry which is preliminary data.</text>
</comment>
<evidence type="ECO:0000259" key="2">
    <source>
        <dbReference type="Pfam" id="PF12937"/>
    </source>
</evidence>
<evidence type="ECO:0000259" key="1">
    <source>
        <dbReference type="Pfam" id="PF03478"/>
    </source>
</evidence>
<protein>
    <submittedName>
        <fullName evidence="3">F-box protein (DUF295)</fullName>
    </submittedName>
</protein>
<dbReference type="InterPro" id="IPR001810">
    <property type="entry name" value="F-box_dom"/>
</dbReference>
<dbReference type="AlphaFoldDB" id="A0AAV8DS24"/>
<dbReference type="PANTHER" id="PTHR33110">
    <property type="entry name" value="F-BOX/KELCH-REPEAT PROTEIN-RELATED"/>
    <property type="match status" value="1"/>
</dbReference>
<feature type="domain" description="F-box" evidence="2">
    <location>
        <begin position="10"/>
        <end position="43"/>
    </location>
</feature>